<feature type="domain" description="HTH lysR-type" evidence="5">
    <location>
        <begin position="1"/>
        <end position="60"/>
    </location>
</feature>
<dbReference type="PANTHER" id="PTHR30126:SF91">
    <property type="entry name" value="LYSR FAMILY TRANSCRIPTIONAL REGULATOR"/>
    <property type="match status" value="1"/>
</dbReference>
<dbReference type="GO" id="GO:0003700">
    <property type="term" value="F:DNA-binding transcription factor activity"/>
    <property type="evidence" value="ECO:0007669"/>
    <property type="project" value="InterPro"/>
</dbReference>
<dbReference type="Proteomes" id="UP000233778">
    <property type="component" value="Chromosome"/>
</dbReference>
<dbReference type="FunFam" id="1.10.10.10:FF:000001">
    <property type="entry name" value="LysR family transcriptional regulator"/>
    <property type="match status" value="1"/>
</dbReference>
<keyword evidence="2" id="KW-0805">Transcription regulation</keyword>
<evidence type="ECO:0000256" key="4">
    <source>
        <dbReference type="ARBA" id="ARBA00023163"/>
    </source>
</evidence>
<sequence length="288" mass="32503">MRYSPESLLAFVTTVNTGSFSAAARHLHKSQSTISTSIANLETDLRLTLFDRHGHQPVLTPEGRKVLTHIKAILSASEALDELAIRLGDSIEPKLTFVLSETWQNIHYESVLQRFSQRFPDIEFECLIAEDEDVLDLLQSQRAHVGILRARPHYPTDISVSRLRVTTEMSVFVATTHSLAQMPTVTTSQLATVRQLCLNTYAQGERPQTEGLIWSAPSYLMLLEMAEQGFGWSILPRWLITQYGNQKLTELTLPGWPQHIKVDIAWSRPHPPGPAGLWMIDNLLAQRE</sequence>
<name>A0A2I5TP79_SERS3</name>
<reference evidence="7" key="4">
    <citation type="submission" date="2017-11" db="EMBL/GenBank/DDBJ databases">
        <title>Complete genome sequence of Serratia sp. ATCC 39006.</title>
        <authorList>
            <person name="Hampton H.G."/>
            <person name="Jackson S.A."/>
            <person name="Jauregui R."/>
            <person name="Poulter G.T.M."/>
            <person name="Salmond G.P.C."/>
            <person name="Fineran P.C."/>
        </authorList>
    </citation>
    <scope>NUCLEOTIDE SEQUENCE</scope>
    <source>
        <strain evidence="7">ATCC 39006</strain>
    </source>
</reference>
<accession>A0A2I5TP79</accession>
<dbReference type="Gene3D" id="1.10.10.10">
    <property type="entry name" value="Winged helix-like DNA-binding domain superfamily/Winged helix DNA-binding domain"/>
    <property type="match status" value="1"/>
</dbReference>
<dbReference type="KEGG" id="sera:Ser39006_020915"/>
<evidence type="ECO:0000313" key="9">
    <source>
        <dbReference type="Proteomes" id="UP000233778"/>
    </source>
</evidence>
<keyword evidence="3" id="KW-0238">DNA-binding</keyword>
<evidence type="ECO:0000256" key="3">
    <source>
        <dbReference type="ARBA" id="ARBA00023125"/>
    </source>
</evidence>
<dbReference type="InterPro" id="IPR036390">
    <property type="entry name" value="WH_DNA-bd_sf"/>
</dbReference>
<evidence type="ECO:0000313" key="6">
    <source>
        <dbReference type="EMBL" id="AUH02037.1"/>
    </source>
</evidence>
<dbReference type="SUPFAM" id="SSF53850">
    <property type="entry name" value="Periplasmic binding protein-like II"/>
    <property type="match status" value="1"/>
</dbReference>
<dbReference type="KEGG" id="serq:CWC46_20920"/>
<organism evidence="7 8">
    <name type="scientific">Serratia sp. (strain ATCC 39006)</name>
    <name type="common">Prodigiosinella confusarubida</name>
    <dbReference type="NCBI Taxonomy" id="104623"/>
    <lineage>
        <taxon>Bacteria</taxon>
        <taxon>Pseudomonadati</taxon>
        <taxon>Pseudomonadota</taxon>
        <taxon>Gammaproteobacteria</taxon>
        <taxon>Enterobacterales</taxon>
        <taxon>Pectobacteriaceae</taxon>
        <taxon>Prodigiosinella</taxon>
    </lineage>
</organism>
<keyword evidence="4" id="KW-0804">Transcription</keyword>
<dbReference type="Gene3D" id="3.40.190.290">
    <property type="match status" value="1"/>
</dbReference>
<dbReference type="OrthoDB" id="196624at2"/>
<evidence type="ECO:0000256" key="1">
    <source>
        <dbReference type="ARBA" id="ARBA00009437"/>
    </source>
</evidence>
<dbReference type="Proteomes" id="UP000017700">
    <property type="component" value="Chromosome"/>
</dbReference>
<keyword evidence="8" id="KW-1185">Reference proteome</keyword>
<dbReference type="PRINTS" id="PR00039">
    <property type="entry name" value="HTHLYSR"/>
</dbReference>
<proteinExistence type="inferred from homology"/>
<dbReference type="GO" id="GO:0000976">
    <property type="term" value="F:transcription cis-regulatory region binding"/>
    <property type="evidence" value="ECO:0007669"/>
    <property type="project" value="TreeGrafter"/>
</dbReference>
<dbReference type="EMBL" id="CP025085">
    <property type="protein sequence ID" value="AUH02037.1"/>
    <property type="molecule type" value="Genomic_DNA"/>
</dbReference>
<dbReference type="InterPro" id="IPR036388">
    <property type="entry name" value="WH-like_DNA-bd_sf"/>
</dbReference>
<evidence type="ECO:0000313" key="7">
    <source>
        <dbReference type="EMBL" id="AUH06359.1"/>
    </source>
</evidence>
<dbReference type="InterPro" id="IPR005119">
    <property type="entry name" value="LysR_subst-bd"/>
</dbReference>
<reference evidence="7" key="2">
    <citation type="submission" date="2013-09" db="EMBL/GenBank/DDBJ databases">
        <authorList>
            <person name="Wang G."/>
            <person name="Yang Y."/>
            <person name="Su Y."/>
        </authorList>
    </citation>
    <scope>NUCLEOTIDE SEQUENCE</scope>
    <source>
        <strain evidence="7">ATCC 39006</strain>
    </source>
</reference>
<dbReference type="Pfam" id="PF03466">
    <property type="entry name" value="LysR_substrate"/>
    <property type="match status" value="1"/>
</dbReference>
<evidence type="ECO:0000313" key="8">
    <source>
        <dbReference type="Proteomes" id="UP000017700"/>
    </source>
</evidence>
<dbReference type="InterPro" id="IPR000847">
    <property type="entry name" value="LysR_HTH_N"/>
</dbReference>
<dbReference type="RefSeq" id="WP_021014595.1">
    <property type="nucleotide sequence ID" value="NZ_CP025084.1"/>
</dbReference>
<dbReference type="Pfam" id="PF00126">
    <property type="entry name" value="HTH_1"/>
    <property type="match status" value="1"/>
</dbReference>
<protein>
    <submittedName>
        <fullName evidence="7">LysR family transcriptional regulator</fullName>
    </submittedName>
</protein>
<evidence type="ECO:0000256" key="2">
    <source>
        <dbReference type="ARBA" id="ARBA00023015"/>
    </source>
</evidence>
<dbReference type="STRING" id="104623.Ser39006_01325"/>
<dbReference type="AlphaFoldDB" id="A0A2I5TP79"/>
<evidence type="ECO:0000259" key="5">
    <source>
        <dbReference type="PROSITE" id="PS50931"/>
    </source>
</evidence>
<dbReference type="SUPFAM" id="SSF46785">
    <property type="entry name" value="Winged helix' DNA-binding domain"/>
    <property type="match status" value="1"/>
</dbReference>
<gene>
    <name evidence="6" type="ORF">CWC46_20920</name>
    <name evidence="7" type="ORF">Ser39006_020915</name>
</gene>
<dbReference type="EMBL" id="CP025084">
    <property type="protein sequence ID" value="AUH06359.1"/>
    <property type="molecule type" value="Genomic_DNA"/>
</dbReference>
<reference evidence="6 9" key="3">
    <citation type="submission" date="2017-11" db="EMBL/GenBank/DDBJ databases">
        <title>Complete genome sequence of Serratia sp. ATCC 39006 LacA.</title>
        <authorList>
            <person name="Hampton H.G."/>
            <person name="Jackson S.A."/>
            <person name="Jauregui R."/>
            <person name="Poulter G.T.M."/>
            <person name="Salmond G.P.C."/>
            <person name="Fineran P.C."/>
        </authorList>
    </citation>
    <scope>NUCLEOTIDE SEQUENCE [LARGE SCALE GENOMIC DNA]</scope>
    <source>
        <strain evidence="6 9">ATCC 39006</strain>
    </source>
</reference>
<dbReference type="PROSITE" id="PS50931">
    <property type="entry name" value="HTH_LYSR"/>
    <property type="match status" value="1"/>
</dbReference>
<dbReference type="PANTHER" id="PTHR30126">
    <property type="entry name" value="HTH-TYPE TRANSCRIPTIONAL REGULATOR"/>
    <property type="match status" value="1"/>
</dbReference>
<dbReference type="CDD" id="cd05466">
    <property type="entry name" value="PBP2_LTTR_substrate"/>
    <property type="match status" value="1"/>
</dbReference>
<reference evidence="7 8" key="1">
    <citation type="journal article" date="2013" name="Genome Announc.">
        <title>Draft genome sequence of Serratia sp. strain ATCC 39006, a model bacterium for analysis of the biosynthesis and regulation of prodigiosin, a carbapenem, and gas vesicles.</title>
        <authorList>
            <person name="Fineran P.C."/>
            <person name="Iglesias Cans M.C."/>
            <person name="Ramsay J.P."/>
            <person name="Wilf N.M."/>
            <person name="Cossyleon D."/>
            <person name="McNeil M.B."/>
            <person name="Williamson N.R."/>
            <person name="Monson R.E."/>
            <person name="Becher S.A."/>
            <person name="Stanton J.A."/>
            <person name="Brugger K."/>
            <person name="Brown S.D."/>
            <person name="Salmond G.P."/>
        </authorList>
    </citation>
    <scope>NUCLEOTIDE SEQUENCE [LARGE SCALE GENOMIC DNA]</scope>
    <source>
        <strain evidence="7">ATCC 39006</strain>
        <strain evidence="8">ATCC 39006 / SC 11482</strain>
    </source>
</reference>
<comment type="similarity">
    <text evidence="1">Belongs to the LysR transcriptional regulatory family.</text>
</comment>